<keyword evidence="7" id="KW-1185">Reference proteome</keyword>
<feature type="repeat" description="HEAT" evidence="2">
    <location>
        <begin position="1696"/>
        <end position="1732"/>
    </location>
</feature>
<dbReference type="PANTHER" id="PTHR12697">
    <property type="entry name" value="PBS LYASE HEAT-LIKE PROTEIN"/>
    <property type="match status" value="1"/>
</dbReference>
<comment type="function">
    <text evidence="1">Catalyzes the hydroxylation of the N(6)-(4-aminobutyl)-L-lysine intermediate produced by deoxyhypusine synthase/DHPS on a critical lysine of the eukaryotic translation initiation factor 5A/eIF-5A. This is the second step of the post-translational modification of that lysine into an unusual amino acid residue named hypusine. Hypusination is unique to mature eIF-5A factor and is essential for its function.</text>
</comment>
<protein>
    <submittedName>
        <fullName evidence="6">HEAT repeat-containing PBS lyase</fullName>
    </submittedName>
</protein>
<dbReference type="SUPFAM" id="SSF48371">
    <property type="entry name" value="ARM repeat"/>
    <property type="match status" value="3"/>
</dbReference>
<dbReference type="PROSITE" id="PS50077">
    <property type="entry name" value="HEAT_REPEAT"/>
    <property type="match status" value="1"/>
</dbReference>
<dbReference type="Proteomes" id="UP001152797">
    <property type="component" value="Unassembled WGS sequence"/>
</dbReference>
<dbReference type="EMBL" id="CAMXCT010006519">
    <property type="protein sequence ID" value="CAI4015188.1"/>
    <property type="molecule type" value="Genomic_DNA"/>
</dbReference>
<organism evidence="5">
    <name type="scientific">Cladocopium goreaui</name>
    <dbReference type="NCBI Taxonomy" id="2562237"/>
    <lineage>
        <taxon>Eukaryota</taxon>
        <taxon>Sar</taxon>
        <taxon>Alveolata</taxon>
        <taxon>Dinophyceae</taxon>
        <taxon>Suessiales</taxon>
        <taxon>Symbiodiniaceae</taxon>
        <taxon>Cladocopium</taxon>
    </lineage>
</organism>
<dbReference type="GO" id="GO:0016829">
    <property type="term" value="F:lyase activity"/>
    <property type="evidence" value="ECO:0007669"/>
    <property type="project" value="UniProtKB-KW"/>
</dbReference>
<gene>
    <name evidence="5" type="ORF">C1SCF055_LOCUS40034</name>
</gene>
<feature type="region of interest" description="Disordered" evidence="3">
    <location>
        <begin position="81"/>
        <end position="102"/>
    </location>
</feature>
<dbReference type="InterPro" id="IPR004155">
    <property type="entry name" value="PBS_lyase_HEAT"/>
</dbReference>
<dbReference type="Pfam" id="PF12717">
    <property type="entry name" value="Cnd1"/>
    <property type="match status" value="1"/>
</dbReference>
<keyword evidence="6" id="KW-0456">Lyase</keyword>
<evidence type="ECO:0000256" key="3">
    <source>
        <dbReference type="SAM" id="MobiDB-lite"/>
    </source>
</evidence>
<dbReference type="PANTHER" id="PTHR12697:SF5">
    <property type="entry name" value="DEOXYHYPUSINE HYDROXYLASE"/>
    <property type="match status" value="1"/>
</dbReference>
<dbReference type="InterPro" id="IPR021133">
    <property type="entry name" value="HEAT_type_2"/>
</dbReference>
<evidence type="ECO:0000313" key="6">
    <source>
        <dbReference type="EMBL" id="CAL4802500.1"/>
    </source>
</evidence>
<sequence>MLRVLDLDRSHRLTRREFVCAVAIQKLASPAEAPILFEMLCHGQPGLCGHSHHSATAVVKVDAMKWLYLIAARAEDLPISEGKKDQEDQEADQKGLGKGREKGGIRTLRRVWTETPAVFKRLKEEQEKKVEEMLKLQKSLKQVETRPQISQPSHVHTVLYEDAKRRENARREASEPVVKAGRPHDQEYIERLAQKAPAKEAEEVSGPKRAVNLSRLTQLANERRIWHDQREKQRQAKIKEKTEICEQAAIQLREDVARKSRMTMALRHWRQLLAQVVIVAAFAPGLNAHGEEEKGGVWQLLALAAGSSKAHLRLAEDHDDVLSIAGGASLSWKDRARITMAARLKLLVRFKQVEEHWGCALDELLEGMNPDVPRNLDKQPKSVQGLEPAAVALPAELAATQQCAPFEGADSFVRLESLRDAGPLEHARSGAAICSASTTPDGEACKYSEALELHLQNSEAKVRQKTVTFLGLGLSPTRDFKGRCFLAWLQLSSSITCFDVTLRGHLGEKAHPSHAAVVADRFQDSDPAIFAVTAVALARMGKPGAAALASQLGNGQPDIEQQVACEALGRMPNFQAAVKHLKSLTRRLQDQGNTRRAAAEAICRLTSLAAEEAGAFEPCVGILGGGALGWNRIDTLEGQTKVVQPDPRIDPKIHVTFLEVNKKDGGSVRFSPLKFTLCDLVFRTSCLIEGTKAQLMGAAAVKGVHAGAKKVGVDAGSKAVWLAGKAVAAAEMAEDAISMKSATERTIKVDVTVDLVKELDVEEVAVKIKDFHTDVVVAEKVLKVKVIRDFVERAISAKASEIATRCAPVRAAASTALAHLGKAGVEAFVEVLEHAMPSKDDEGSLRALETAAALHGLRYCSDELCCPAVDLILRRLDDPSKRVQLAAEATLRSLGPLCADLIAEKLKAEDPEERELLVVALGCVGSPNALPYTNMLVALLDPKTEGSSKVQIAAAEALSKCGPQTGHAAAVALAEFLSKAGEEEAKTAAKQALISLKEAAIEVLPGLLGHQHPIIKCAAFDILESLGDGSGVVKEITACASDRDAKVRQRAVQALLLLKDPTVPLRLLPNLMEDIDRGVANLAISIIGKMGKSASSLAALVSKQLKSAETDQRRAASWTLGQLGELPSSTMKVIITQLRNEKNDDIRSLLIQAIGAQGPGAGSFVSSLGPEFKEASPPVRQALLEAFGNIGTAAGEMAPAMVAFALAEKESLPQVIQALGCMGEAAAFALSARLEDPNASIRVFALEALQLLAELPSTQEAVSAVMRALQDTAPEVQGAACVTAAMLAIEQVKQESEIPQAEVEEQEDKLYQLKVESGLARRRGKDQASVVAQKLSQLLSESSSLEVQGGALHGLWKLGGNFTAPYAEVIAGMASSSSASLRKTVFLTLGDFAEHAVPFAGVSVDFLTLAFPVGSVLTELLWNKVELMVSHLGVEGHGQEVDLEVQLAVAQAFTTMGMLGVEAAPFLAKRLLGVQSDDASDPEEISKKKQMAPGTIASTLSPAEPASMARRPGPRNSALDWEAWQLQPFHEDELDAGFPDAEAHEEVAPAAQQAVEVQRACIRALGSMGLAGAQILTECFHYPDPDMQAAMLNELRTVPEVHSSMINKLEDGYKMVRQAVVEFVFHLAEIGKVSEILVPGLADEDAYVRHLHLQALGLLEDLAQDQAASVALRLRDQCWSVRACAARTLHLIGPPAVPVLTSSLEDENAEMRAACLEGLGHLGEMASSSAAKIVSCLADQEEIVLAQTFQTVKKIGTAGPEELATCIQSTTKPQVQLRAVQALGEFGKAASAYAPVIAGLLGCGVKNLEETAVSALKCMGLPAAVAVTPILVHRTPPVHDPDNMDDEEMQDAQKQRRLSAASALRTFGEEISAGQAQLVGSCLLDPDSQIRNEAVETLKILGESGAATFGAYTDPAVGTKLEARVLAIEALGKLGLFALPWIPQLAKCLEDAAAEVRRVAAVALGELAEEHSAAVADFVKEIAACLRDGDALTRRRCIECLGKLGNSAKPFVEDMVHILEGIDSWNWVPVAEALSRLGAATPEHADILAGNLTHDSRSVRWSAASSLGKLGEMAKDHVDALVNLLQSEDASLRCVGTQTLMQVAKGVNLEDKFLPLLMDPDTNTREQACLALASHCDGEGLEKLLMKLHDPKPFVRRAAAATLGELGQDAADCAGDVLKLLFDSNSYVCATAARALVAFGAEGAKTLMDRLLDEDEDDQLDVESSVLQRIMLDAMQAVDAEFIEPYLHVLVVFLAANQPEIRLAAWSCLSKVSDKGFQSLVKGAQDSHIVVRKGVAEAIAFLLSGREQSGDPTFMEKEATETLAQQLTDPSIAVRVQAAEAFRRIGGPLAEAHSEALANRLQEHDIRVYCPVMDTLGAMGKAAAPYIALLKARLEVPEVKVRASAVRALGGIGEPAMPSASLLVLRLEEDSNVEVKLFAVEALGEIGSASVQAAGQIAKVHANCLASHMIMDEACLRRACARTLGRLGPHASSCLHELVLALGDSDLEVRKEAANALTGIGEAAALEIVAIIRSAEDTVDLHLA</sequence>
<reference evidence="5" key="1">
    <citation type="submission" date="2022-10" db="EMBL/GenBank/DDBJ databases">
        <authorList>
            <person name="Chen Y."/>
            <person name="Dougan E. K."/>
            <person name="Chan C."/>
            <person name="Rhodes N."/>
            <person name="Thang M."/>
        </authorList>
    </citation>
    <scope>NUCLEOTIDE SEQUENCE</scope>
</reference>
<dbReference type="InterPro" id="IPR032682">
    <property type="entry name" value="Cnd1_C"/>
</dbReference>
<dbReference type="Gene3D" id="1.25.10.10">
    <property type="entry name" value="Leucine-rich Repeat Variant"/>
    <property type="match status" value="11"/>
</dbReference>
<feature type="region of interest" description="Disordered" evidence="3">
    <location>
        <begin position="1478"/>
        <end position="1515"/>
    </location>
</feature>
<dbReference type="Pfam" id="PF13646">
    <property type="entry name" value="HEAT_2"/>
    <property type="match status" value="2"/>
</dbReference>
<evidence type="ECO:0000256" key="1">
    <source>
        <dbReference type="ARBA" id="ARBA00045876"/>
    </source>
</evidence>
<proteinExistence type="predicted"/>
<dbReference type="OrthoDB" id="427518at2759"/>
<dbReference type="GO" id="GO:0016491">
    <property type="term" value="F:oxidoreductase activity"/>
    <property type="evidence" value="ECO:0007669"/>
    <property type="project" value="TreeGrafter"/>
</dbReference>
<dbReference type="InterPro" id="IPR011989">
    <property type="entry name" value="ARM-like"/>
</dbReference>
<evidence type="ECO:0000256" key="2">
    <source>
        <dbReference type="PROSITE-ProRule" id="PRU00103"/>
    </source>
</evidence>
<dbReference type="InterPro" id="IPR016024">
    <property type="entry name" value="ARM-type_fold"/>
</dbReference>
<dbReference type="EMBL" id="CAMXCT030006519">
    <property type="protein sequence ID" value="CAL4802500.1"/>
    <property type="molecule type" value="Genomic_DNA"/>
</dbReference>
<dbReference type="PROSITE" id="PS00018">
    <property type="entry name" value="EF_HAND_1"/>
    <property type="match status" value="1"/>
</dbReference>
<feature type="domain" description="Condensin complex subunit 1 C-terminal" evidence="4">
    <location>
        <begin position="1939"/>
        <end position="2052"/>
    </location>
</feature>
<accession>A0A9P1DS76</accession>
<evidence type="ECO:0000259" key="4">
    <source>
        <dbReference type="Pfam" id="PF12717"/>
    </source>
</evidence>
<dbReference type="InterPro" id="IPR018247">
    <property type="entry name" value="EF_Hand_1_Ca_BS"/>
</dbReference>
<dbReference type="SMART" id="SM00567">
    <property type="entry name" value="EZ_HEAT"/>
    <property type="match status" value="20"/>
</dbReference>
<name>A0A9P1DS76_9DINO</name>
<dbReference type="EMBL" id="CAMXCT020006519">
    <property type="protein sequence ID" value="CAL1168563.1"/>
    <property type="molecule type" value="Genomic_DNA"/>
</dbReference>
<evidence type="ECO:0000313" key="5">
    <source>
        <dbReference type="EMBL" id="CAI4015188.1"/>
    </source>
</evidence>
<comment type="caution">
    <text evidence="5">The sequence shown here is derived from an EMBL/GenBank/DDBJ whole genome shotgun (WGS) entry which is preliminary data.</text>
</comment>
<evidence type="ECO:0000313" key="7">
    <source>
        <dbReference type="Proteomes" id="UP001152797"/>
    </source>
</evidence>
<reference evidence="6 7" key="2">
    <citation type="submission" date="2024-05" db="EMBL/GenBank/DDBJ databases">
        <authorList>
            <person name="Chen Y."/>
            <person name="Shah S."/>
            <person name="Dougan E. K."/>
            <person name="Thang M."/>
            <person name="Chan C."/>
        </authorList>
    </citation>
    <scope>NUCLEOTIDE SEQUENCE [LARGE SCALE GENOMIC DNA]</scope>
</reference>